<evidence type="ECO:0008006" key="4">
    <source>
        <dbReference type="Google" id="ProtNLM"/>
    </source>
</evidence>
<proteinExistence type="predicted"/>
<gene>
    <name evidence="2" type="ORF">RM479_26920</name>
</gene>
<feature type="region of interest" description="Disordered" evidence="1">
    <location>
        <begin position="1"/>
        <end position="33"/>
    </location>
</feature>
<evidence type="ECO:0000256" key="1">
    <source>
        <dbReference type="SAM" id="MobiDB-lite"/>
    </source>
</evidence>
<evidence type="ECO:0000313" key="2">
    <source>
        <dbReference type="EMBL" id="MDT0332058.1"/>
    </source>
</evidence>
<sequence length="99" mass="11257">MSTGEEDRLRGDGPTAPDAPYGCPPLEEDEPDVRLSRRDPLFPHEFLAGWRHPDGEWHWRYHAELGERSFTIRMTAEADVPVEEMAERIRGVAVLGETS</sequence>
<dbReference type="RefSeq" id="WP_311514493.1">
    <property type="nucleotide sequence ID" value="NZ_JAVREP010000034.1"/>
</dbReference>
<keyword evidence="3" id="KW-1185">Reference proteome</keyword>
<dbReference type="Proteomes" id="UP001183390">
    <property type="component" value="Unassembled WGS sequence"/>
</dbReference>
<comment type="caution">
    <text evidence="2">The sequence shown here is derived from an EMBL/GenBank/DDBJ whole genome shotgun (WGS) entry which is preliminary data.</text>
</comment>
<evidence type="ECO:0000313" key="3">
    <source>
        <dbReference type="Proteomes" id="UP001183390"/>
    </source>
</evidence>
<dbReference type="EMBL" id="JAVREP010000034">
    <property type="protein sequence ID" value="MDT0332058.1"/>
    <property type="molecule type" value="Genomic_DNA"/>
</dbReference>
<feature type="compositionally biased region" description="Basic and acidic residues" evidence="1">
    <location>
        <begin position="1"/>
        <end position="11"/>
    </location>
</feature>
<name>A0ABU2MH84_9ACTN</name>
<reference evidence="3" key="1">
    <citation type="submission" date="2023-07" db="EMBL/GenBank/DDBJ databases">
        <title>30 novel species of actinomycetes from the DSMZ collection.</title>
        <authorList>
            <person name="Nouioui I."/>
        </authorList>
    </citation>
    <scope>NUCLEOTIDE SEQUENCE [LARGE SCALE GENOMIC DNA]</scope>
    <source>
        <strain evidence="3">DSM 44743</strain>
    </source>
</reference>
<protein>
    <recommendedName>
        <fullName evidence="4">DUF1508 domain-containing protein</fullName>
    </recommendedName>
</protein>
<organism evidence="2 3">
    <name type="scientific">Nocardiopsis lambiniae</name>
    <dbReference type="NCBI Taxonomy" id="3075539"/>
    <lineage>
        <taxon>Bacteria</taxon>
        <taxon>Bacillati</taxon>
        <taxon>Actinomycetota</taxon>
        <taxon>Actinomycetes</taxon>
        <taxon>Streptosporangiales</taxon>
        <taxon>Nocardiopsidaceae</taxon>
        <taxon>Nocardiopsis</taxon>
    </lineage>
</organism>
<accession>A0ABU2MH84</accession>